<dbReference type="EMBL" id="FOCP01000048">
    <property type="protein sequence ID" value="SEN74291.1"/>
    <property type="molecule type" value="Genomic_DNA"/>
</dbReference>
<dbReference type="AlphaFoldDB" id="A0A1H8J0R0"/>
<protein>
    <submittedName>
        <fullName evidence="1">Uncharacterized protein</fullName>
    </submittedName>
</protein>
<proteinExistence type="predicted"/>
<evidence type="ECO:0000313" key="2">
    <source>
        <dbReference type="Proteomes" id="UP000199459"/>
    </source>
</evidence>
<name>A0A1H8J0R0_9PROT</name>
<evidence type="ECO:0000313" key="1">
    <source>
        <dbReference type="EMBL" id="SEN74291.1"/>
    </source>
</evidence>
<reference evidence="1 2" key="1">
    <citation type="submission" date="2016-10" db="EMBL/GenBank/DDBJ databases">
        <authorList>
            <person name="de Groot N.N."/>
        </authorList>
    </citation>
    <scope>NUCLEOTIDE SEQUENCE [LARGE SCALE GENOMIC DNA]</scope>
    <source>
        <strain evidence="1 2">Nm22</strain>
    </source>
</reference>
<accession>A0A1H8J0R0</accession>
<dbReference type="Proteomes" id="UP000199459">
    <property type="component" value="Unassembled WGS sequence"/>
</dbReference>
<gene>
    <name evidence="1" type="ORF">SAMN05216325_1481</name>
</gene>
<sequence>MARCLGTIVSNDNKRICHDTLYQCTNCGNVGCDFDYCSNCSSQGFLNGKCLICGESGLIEVFDTGK</sequence>
<organism evidence="1 2">
    <name type="scientific">Nitrosomonas marina</name>
    <dbReference type="NCBI Taxonomy" id="917"/>
    <lineage>
        <taxon>Bacteria</taxon>
        <taxon>Pseudomonadati</taxon>
        <taxon>Pseudomonadota</taxon>
        <taxon>Betaproteobacteria</taxon>
        <taxon>Nitrosomonadales</taxon>
        <taxon>Nitrosomonadaceae</taxon>
        <taxon>Nitrosomonas</taxon>
    </lineage>
</organism>